<evidence type="ECO:0000259" key="14">
    <source>
        <dbReference type="PROSITE" id="PS50004"/>
    </source>
</evidence>
<dbReference type="Gene3D" id="2.60.40.150">
    <property type="entry name" value="C2 domain"/>
    <property type="match status" value="1"/>
</dbReference>
<dbReference type="CDD" id="cd00030">
    <property type="entry name" value="C2"/>
    <property type="match status" value="1"/>
</dbReference>
<dbReference type="PANTHER" id="PTHR46369">
    <property type="entry name" value="PROTEIN CELLULOSE SYNTHASE INTERACTIVE 1"/>
    <property type="match status" value="1"/>
</dbReference>
<evidence type="ECO:0000256" key="10">
    <source>
        <dbReference type="ARBA" id="ARBA00023212"/>
    </source>
</evidence>
<dbReference type="GO" id="GO:0009832">
    <property type="term" value="P:plant-type cell wall biogenesis"/>
    <property type="evidence" value="ECO:0007669"/>
    <property type="project" value="UniProtKB-ARBA"/>
</dbReference>
<dbReference type="GO" id="GO:0051211">
    <property type="term" value="P:anisotropic cell growth"/>
    <property type="evidence" value="ECO:0007669"/>
    <property type="project" value="InterPro"/>
</dbReference>
<dbReference type="PaxDb" id="3708-A0A078FLH6"/>
<evidence type="ECO:0000256" key="12">
    <source>
        <dbReference type="PROSITE-ProRule" id="PRU00259"/>
    </source>
</evidence>
<dbReference type="InterPro" id="IPR011989">
    <property type="entry name" value="ARM-like"/>
</dbReference>
<dbReference type="SMART" id="SM00239">
    <property type="entry name" value="C2"/>
    <property type="match status" value="1"/>
</dbReference>
<proteinExistence type="predicted"/>
<comment type="subcellular location">
    <subcellularLocation>
        <location evidence="2">Cell membrane</location>
        <topology evidence="2">Peripheral membrane protein</topology>
        <orientation evidence="2">Cytoplasmic side</orientation>
    </subcellularLocation>
    <subcellularLocation>
        <location evidence="1">Cytoplasm</location>
        <location evidence="1">Cytoskeleton</location>
    </subcellularLocation>
</comment>
<feature type="domain" description="C2" evidence="14">
    <location>
        <begin position="2010"/>
        <end position="2127"/>
    </location>
</feature>
<dbReference type="PROSITE" id="PS50004">
    <property type="entry name" value="C2"/>
    <property type="match status" value="1"/>
</dbReference>
<dbReference type="OMA" id="DMLCEGS"/>
<evidence type="ECO:0000256" key="7">
    <source>
        <dbReference type="ARBA" id="ARBA00022737"/>
    </source>
</evidence>
<protein>
    <submittedName>
        <fullName evidence="15">(rape) hypothetical protein</fullName>
    </submittedName>
    <submittedName>
        <fullName evidence="16">BnaA09g42810D protein</fullName>
    </submittedName>
</protein>
<dbReference type="FunFam" id="2.60.40.150:FF:000170">
    <property type="entry name" value="Protein CELLULOSE SYNTHASE INTERACTIVE 1"/>
    <property type="match status" value="1"/>
</dbReference>
<dbReference type="GO" id="GO:2001006">
    <property type="term" value="P:regulation of cellulose biosynthetic process"/>
    <property type="evidence" value="ECO:0007669"/>
    <property type="project" value="InterPro"/>
</dbReference>
<dbReference type="Proteomes" id="UP001295469">
    <property type="component" value="Chromosome A09"/>
</dbReference>
<keyword evidence="6" id="KW-0341">Growth regulation</keyword>
<feature type="repeat" description="ARM" evidence="12">
    <location>
        <begin position="531"/>
        <end position="573"/>
    </location>
</feature>
<dbReference type="FunFam" id="1.25.10.10:FF:000442">
    <property type="entry name" value="Coatomer beta subunit"/>
    <property type="match status" value="1"/>
</dbReference>
<keyword evidence="10" id="KW-0206">Cytoskeleton</keyword>
<dbReference type="FunFam" id="1.25.10.10:FF:001217">
    <property type="entry name" value="Protein CELLULOSE SYNTHASE INTERACTIVE 1"/>
    <property type="match status" value="1"/>
</dbReference>
<evidence type="ECO:0000256" key="11">
    <source>
        <dbReference type="ARBA" id="ARBA00023316"/>
    </source>
</evidence>
<dbReference type="PANTHER" id="PTHR46369:SF2">
    <property type="entry name" value="PROTEIN CELLULOSE SYNTHASE INTERACTIVE 1"/>
    <property type="match status" value="1"/>
</dbReference>
<feature type="region of interest" description="Disordered" evidence="13">
    <location>
        <begin position="999"/>
        <end position="1019"/>
    </location>
</feature>
<evidence type="ECO:0000256" key="4">
    <source>
        <dbReference type="ARBA" id="ARBA00022475"/>
    </source>
</evidence>
<dbReference type="GO" id="GO:0009664">
    <property type="term" value="P:plant-type cell wall organization"/>
    <property type="evidence" value="ECO:0007669"/>
    <property type="project" value="UniProtKB-ARBA"/>
</dbReference>
<keyword evidence="4" id="KW-1003">Cell membrane</keyword>
<evidence type="ECO:0000256" key="5">
    <source>
        <dbReference type="ARBA" id="ARBA00022490"/>
    </source>
</evidence>
<dbReference type="GO" id="GO:0030244">
    <property type="term" value="P:cellulose biosynthetic process"/>
    <property type="evidence" value="ECO:0007669"/>
    <property type="project" value="UniProtKB-ARBA"/>
</dbReference>
<evidence type="ECO:0000256" key="8">
    <source>
        <dbReference type="ARBA" id="ARBA00022960"/>
    </source>
</evidence>
<dbReference type="SUPFAM" id="SSF49562">
    <property type="entry name" value="C2 domain (Calcium/lipid-binding domain, CaLB)"/>
    <property type="match status" value="1"/>
</dbReference>
<dbReference type="FunFam" id="1.25.10.10:FF:000875">
    <property type="entry name" value="Protein CELLULOSE SYNTHASE INTERACTIVE 1"/>
    <property type="match status" value="1"/>
</dbReference>
<reference evidence="16 17" key="1">
    <citation type="journal article" date="2014" name="Science">
        <title>Plant genetics. Early allopolyploid evolution in the post-Neolithic Brassica napus oilseed genome.</title>
        <authorList>
            <person name="Chalhoub B."/>
            <person name="Denoeud F."/>
            <person name="Liu S."/>
            <person name="Parkin I.A."/>
            <person name="Tang H."/>
            <person name="Wang X."/>
            <person name="Chiquet J."/>
            <person name="Belcram H."/>
            <person name="Tong C."/>
            <person name="Samans B."/>
            <person name="Correa M."/>
            <person name="Da Silva C."/>
            <person name="Just J."/>
            <person name="Falentin C."/>
            <person name="Koh C.S."/>
            <person name="Le Clainche I."/>
            <person name="Bernard M."/>
            <person name="Bento P."/>
            <person name="Noel B."/>
            <person name="Labadie K."/>
            <person name="Alberti A."/>
            <person name="Charles M."/>
            <person name="Arnaud D."/>
            <person name="Guo H."/>
            <person name="Daviaud C."/>
            <person name="Alamery S."/>
            <person name="Jabbari K."/>
            <person name="Zhao M."/>
            <person name="Edger P.P."/>
            <person name="Chelaifa H."/>
            <person name="Tack D."/>
            <person name="Lassalle G."/>
            <person name="Mestiri I."/>
            <person name="Schnel N."/>
            <person name="Le Paslier M.C."/>
            <person name="Fan G."/>
            <person name="Renault V."/>
            <person name="Bayer P.E."/>
            <person name="Golicz A.A."/>
            <person name="Manoli S."/>
            <person name="Lee T.H."/>
            <person name="Thi V.H."/>
            <person name="Chalabi S."/>
            <person name="Hu Q."/>
            <person name="Fan C."/>
            <person name="Tollenaere R."/>
            <person name="Lu Y."/>
            <person name="Battail C."/>
            <person name="Shen J."/>
            <person name="Sidebottom C.H."/>
            <person name="Wang X."/>
            <person name="Canaguier A."/>
            <person name="Chauveau A."/>
            <person name="Berard A."/>
            <person name="Deniot G."/>
            <person name="Guan M."/>
            <person name="Liu Z."/>
            <person name="Sun F."/>
            <person name="Lim Y.P."/>
            <person name="Lyons E."/>
            <person name="Town C.D."/>
            <person name="Bancroft I."/>
            <person name="Wang X."/>
            <person name="Meng J."/>
            <person name="Ma J."/>
            <person name="Pires J.C."/>
            <person name="King G.J."/>
            <person name="Brunel D."/>
            <person name="Delourme R."/>
            <person name="Renard M."/>
            <person name="Aury J.M."/>
            <person name="Adams K.L."/>
            <person name="Batley J."/>
            <person name="Snowdon R.J."/>
            <person name="Tost J."/>
            <person name="Edwards D."/>
            <person name="Zhou Y."/>
            <person name="Hua W."/>
            <person name="Sharpe A.G."/>
            <person name="Paterson A.H."/>
            <person name="Guan C."/>
            <person name="Wincker P."/>
        </authorList>
    </citation>
    <scope>NUCLEOTIDE SEQUENCE [LARGE SCALE GENOMIC DNA]</scope>
    <source>
        <strain evidence="17">cv. Darmor-bzh</strain>
    </source>
</reference>
<dbReference type="GO" id="GO:0010330">
    <property type="term" value="C:cellulose synthase complex"/>
    <property type="evidence" value="ECO:0007669"/>
    <property type="project" value="InterPro"/>
</dbReference>
<dbReference type="InterPro" id="IPR035892">
    <property type="entry name" value="C2_domain_sf"/>
</dbReference>
<evidence type="ECO:0000256" key="9">
    <source>
        <dbReference type="ARBA" id="ARBA00023136"/>
    </source>
</evidence>
<evidence type="ECO:0000313" key="16">
    <source>
        <dbReference type="EMBL" id="CDY13779.1"/>
    </source>
</evidence>
<evidence type="ECO:0000256" key="1">
    <source>
        <dbReference type="ARBA" id="ARBA00004245"/>
    </source>
</evidence>
<dbReference type="GO" id="GO:0008360">
    <property type="term" value="P:regulation of cell shape"/>
    <property type="evidence" value="ECO:0007669"/>
    <property type="project" value="UniProtKB-KW"/>
</dbReference>
<dbReference type="GO" id="GO:0072699">
    <property type="term" value="P:protein localization to cortical microtubule cytoskeleton"/>
    <property type="evidence" value="ECO:0007669"/>
    <property type="project" value="UniProtKB-ARBA"/>
</dbReference>
<dbReference type="EMBL" id="HG994363">
    <property type="protein sequence ID" value="CAF2049840.1"/>
    <property type="molecule type" value="Genomic_DNA"/>
</dbReference>
<reference evidence="16" key="2">
    <citation type="submission" date="2014-06" db="EMBL/GenBank/DDBJ databases">
        <authorList>
            <person name="Genoscope - CEA"/>
        </authorList>
    </citation>
    <scope>NUCLEOTIDE SEQUENCE</scope>
</reference>
<organism evidence="16 17">
    <name type="scientific">Brassica napus</name>
    <name type="common">Rape</name>
    <dbReference type="NCBI Taxonomy" id="3708"/>
    <lineage>
        <taxon>Eukaryota</taxon>
        <taxon>Viridiplantae</taxon>
        <taxon>Streptophyta</taxon>
        <taxon>Embryophyta</taxon>
        <taxon>Tracheophyta</taxon>
        <taxon>Spermatophyta</taxon>
        <taxon>Magnoliopsida</taxon>
        <taxon>eudicotyledons</taxon>
        <taxon>Gunneridae</taxon>
        <taxon>Pentapetalae</taxon>
        <taxon>rosids</taxon>
        <taxon>malvids</taxon>
        <taxon>Brassicales</taxon>
        <taxon>Brassicaceae</taxon>
        <taxon>Brassiceae</taxon>
        <taxon>Brassica</taxon>
    </lineage>
</organism>
<dbReference type="PROSITE" id="PS50176">
    <property type="entry name" value="ARM_REPEAT"/>
    <property type="match status" value="1"/>
</dbReference>
<keyword evidence="7" id="KW-0677">Repeat</keyword>
<accession>A0A078FLH6</accession>
<dbReference type="InterPro" id="IPR000008">
    <property type="entry name" value="C2_dom"/>
</dbReference>
<evidence type="ECO:0000256" key="2">
    <source>
        <dbReference type="ARBA" id="ARBA00004413"/>
    </source>
</evidence>
<keyword evidence="9" id="KW-0472">Membrane</keyword>
<dbReference type="Gene3D" id="1.25.10.10">
    <property type="entry name" value="Leucine-rich Repeat Variant"/>
    <property type="match status" value="7"/>
</dbReference>
<dbReference type="GO" id="GO:0005886">
    <property type="term" value="C:plasma membrane"/>
    <property type="evidence" value="ECO:0007669"/>
    <property type="project" value="UniProtKB-SubCell"/>
</dbReference>
<dbReference type="Gramene" id="CDY13779">
    <property type="protein sequence ID" value="CDY13779"/>
    <property type="gene ID" value="GSBRNA2T00078215001"/>
</dbReference>
<evidence type="ECO:0000256" key="13">
    <source>
        <dbReference type="SAM" id="MobiDB-lite"/>
    </source>
</evidence>
<dbReference type="Proteomes" id="UP000028999">
    <property type="component" value="Unassembled WGS sequence"/>
</dbReference>
<evidence type="ECO:0000313" key="17">
    <source>
        <dbReference type="Proteomes" id="UP000028999"/>
    </source>
</evidence>
<dbReference type="STRING" id="3708.A0A078FLH6"/>
<dbReference type="InterPro" id="IPR000225">
    <property type="entry name" value="Armadillo"/>
</dbReference>
<keyword evidence="3" id="KW-0217">Developmental protein</keyword>
<dbReference type="FunFam" id="1.25.10.10:FF:000679">
    <property type="entry name" value="BnaA09g42810D protein"/>
    <property type="match status" value="1"/>
</dbReference>
<evidence type="ECO:0000256" key="6">
    <source>
        <dbReference type="ARBA" id="ARBA00022604"/>
    </source>
</evidence>
<evidence type="ECO:0000313" key="15">
    <source>
        <dbReference type="EMBL" id="CAF2049840.1"/>
    </source>
</evidence>
<keyword evidence="17" id="KW-1185">Reference proteome</keyword>
<dbReference type="InterPro" id="IPR016024">
    <property type="entry name" value="ARM-type_fold"/>
</dbReference>
<feature type="region of interest" description="Disordered" evidence="13">
    <location>
        <begin position="11"/>
        <end position="53"/>
    </location>
</feature>
<dbReference type="GO" id="GO:0009653">
    <property type="term" value="P:anatomical structure morphogenesis"/>
    <property type="evidence" value="ECO:0007669"/>
    <property type="project" value="UniProtKB-ARBA"/>
</dbReference>
<sequence length="2149" mass="230570">MASALGWRFASSNGNGLAPNDTDMKIPDSEPQTPHSTTKMSLRERTTSMEDPDGTLASVAQCIEQLRQGSSSAQEREYCLKQLLDLIEMRENAFSAVGSHSQAVPVLVSLLRSGSLGVKIQAATVLGSLCKENELRVKVLLGGCIPPLLGLLKSSSVEGQIAAAKTIYAVSEGGVKDHVGSKIFSTEGVVPVLWDQLRSGNKKGEVDGLLTGALKNLSSTTEGFWPETIRAGGVDVLVKLLTSGQSSTVSNVCFLLACMMMEDASVCSSVLTTDITKQLLKLLGSGNEASVRAEAAAALKSLSAQSKEAKREIANSNGIPVLINATIAPSKEFMQGEYAQALQENAMCALANISGGLSYVISSLGQSLESCSSPAQTADTLGALASALMIYDGKAETTRASDPLVVEQTLLKQFKPRLPFLVQERTIEALASLYGNSILSVKLSNSDAKHLLVGLVTMAANEVQDELVKALLMMCNHEGSLWQALQGREGIQLLISLLGLSSEQQQECAVALLCLLSNENDESKWAITAAGGIPPLVQILETGSAKAREDSATILRNLCNHSEDIRACVESADAVPALLWLLKNGSANGKEIAAKTLNHLIHKSDTATISQLTALLTSELPESKMYVLDALKSMLSVVPFSDMLREGSASNDAIETMIKLMSSAKEETQANSASALAAIFHSRKDLRESALALKTLLSAIKLLHGDSEKILVESSRCMAAILLSIKENRDVAISAREALPTLISLSNSSVLEVAEQGMCALANLILDSEVSEKVIVEEIILSATRILREGTVSGKTLAAAAIARLLSRHQINSALTDSVNRAGTVLALVSLLESADGRSDAISEALDALAIFSRARVIGNVKPAWVVLAESPSSMAPIVSSIVSVANPSLQDKAIEVLSRLCRDQPIVLGNMVNNARDCVSSIAKRVINSRDPKIKIGGAAIIICAAKVDDQRMIENLNETQLCAKFVQALVRILDSPSVQDQDKDERDNIFICIHPKEKEEDEEEEEATESREGSTGVTLLSGDNLAIWLLSVLSCHDEKSRAVILESEGIELITDRIGNRFLQADDGEDTNIWVCALLLAILFQDREITRANATMKAVPVLSNLVKSEEYADRYFAAQALASLVCNGSRGTLLSVANSGAAAGFISLLGCSDDDIKELLQLSQEFMLVRYPDQVALERLFRVEDIRVGATSRKAIPLLVELLKPIPDRPGAPLLALNLLTLLAGDCTQNMIVMVESGALEGLSKYLSLGPQDEQEEAATVLLGILFSSAEIRRHESAFGAVSQLVAVLRLGGRGARYSAAKALDSLFTADHIRNAESSRQAVQPLVEILSTGSEREQHAAIAALVRLLSDNPSRALAVADVEMNAVDVLCRILSSNCSMELKGDAAELCYVLFANTRIRSTVAAARCVEPLVSLLVSEFSPAQHSVVRALDKLVDDEQLAELVAAHGAVVPLVGLLYGRNYVLHEAISRALVKLGKDRPACKLEMVKAGVIDCVLDILHEAPDFLCAAFSELLRILTNNATIAKGQSAAKVVEPLFNLLTRLEFGPDGQHSALQVLVNILEHPQCRADYTLNPHQVIEPLIPLLDSTSPAVQQLAAELLSHLLLEEHLQKDPLTQLAIGPLIHVLGSGIHLLQQRAVKALVSIALTWPNEIAKEGGVSELSKVILQADPSLSNVVWESAASILVVILQFSSEFYLEVPVAVLVRLLRSASESTVVGALNTLLVLESDDGTSAESMAESGAIEALLDLLRSHQCEDTAARLLEVLLNNVKIRDSKATKTAILPLSQYLLDPQTQAQQARLLATLALGDLFQNEALARSTDAASACRALVNVLEEQPTEEMKVVAICALQNLVMYSRSNKRAVAEAGGVQVVLDLISSSDPDTSVQAAMFVKLLFSNHTVQEYASSETVRAITAAIEKDLWATGTVNDEYLKALNSLFNNFPRLRATEPATLSIPHLVTSLKTGSEATQEAALDALFLLRQAWSACPAEVSRAQSVAAADAIPLLQYLIQSGPPRFQEKAEFLLQCLPGTLVVTIKRGNNMKQSVGNPSVFCKITLGNTPPRQTKVISTGPNPEWDESFSWSFESPPKGQKLHISCKNKSKMGKSSFGKVTIQIDRVVMLGAVAGEYSLLPESKSGPRNLEIEFQWSNK</sequence>
<dbReference type="GO" id="GO:0008017">
    <property type="term" value="F:microtubule binding"/>
    <property type="evidence" value="ECO:0007669"/>
    <property type="project" value="InterPro"/>
</dbReference>
<name>A0A078FLH6_BRANA</name>
<reference evidence="15" key="3">
    <citation type="submission" date="2021-01" db="EMBL/GenBank/DDBJ databases">
        <authorList>
            <consortium name="Genoscope - CEA"/>
            <person name="William W."/>
        </authorList>
    </citation>
    <scope>NUCLEOTIDE SEQUENCE</scope>
</reference>
<dbReference type="InterPro" id="IPR044297">
    <property type="entry name" value="CSI1/2/3"/>
</dbReference>
<evidence type="ECO:0000256" key="3">
    <source>
        <dbReference type="ARBA" id="ARBA00022473"/>
    </source>
</evidence>
<dbReference type="SMART" id="SM00185">
    <property type="entry name" value="ARM"/>
    <property type="match status" value="19"/>
</dbReference>
<feature type="compositionally biased region" description="Polar residues" evidence="13">
    <location>
        <begin position="30"/>
        <end position="40"/>
    </location>
</feature>
<dbReference type="Pfam" id="PF00168">
    <property type="entry name" value="C2"/>
    <property type="match status" value="1"/>
</dbReference>
<dbReference type="Pfam" id="PF00514">
    <property type="entry name" value="Arm"/>
    <property type="match status" value="2"/>
</dbReference>
<gene>
    <name evidence="16" type="primary">BnaA09g42810D</name>
    <name evidence="15" type="ORF">DARMORV10_A09P57750.1</name>
    <name evidence="16" type="ORF">GSBRNA2T00078215001</name>
</gene>
<keyword evidence="11" id="KW-0961">Cell wall biogenesis/degradation</keyword>
<keyword evidence="8" id="KW-0133">Cell shape</keyword>
<dbReference type="SUPFAM" id="SSF48371">
    <property type="entry name" value="ARM repeat"/>
    <property type="match status" value="5"/>
</dbReference>
<keyword evidence="5" id="KW-0963">Cytoplasm</keyword>
<dbReference type="GO" id="GO:0055028">
    <property type="term" value="C:cortical microtubule"/>
    <property type="evidence" value="ECO:0007669"/>
    <property type="project" value="UniProtKB-ARBA"/>
</dbReference>
<dbReference type="EMBL" id="LK032038">
    <property type="protein sequence ID" value="CDY13779.1"/>
    <property type="molecule type" value="Genomic_DNA"/>
</dbReference>